<accession>A0A7M1XJ05</accession>
<keyword evidence="2" id="KW-0732">Signal</keyword>
<dbReference type="Proteomes" id="UP000593591">
    <property type="component" value="Chromosome"/>
</dbReference>
<evidence type="ECO:0000313" key="4">
    <source>
        <dbReference type="Proteomes" id="UP000593591"/>
    </source>
</evidence>
<evidence type="ECO:0000256" key="1">
    <source>
        <dbReference type="SAM" id="Phobius"/>
    </source>
</evidence>
<dbReference type="CDD" id="cd12087">
    <property type="entry name" value="TM_EGFR-like"/>
    <property type="match status" value="1"/>
</dbReference>
<dbReference type="KEGG" id="trc:DYE49_03740"/>
<feature type="chain" id="PRO_5032758116" evidence="2">
    <location>
        <begin position="29"/>
        <end position="596"/>
    </location>
</feature>
<dbReference type="AlphaFoldDB" id="A0A7M1XJ05"/>
<keyword evidence="1" id="KW-0472">Membrane</keyword>
<reference evidence="3 4" key="1">
    <citation type="submission" date="2018-08" db="EMBL/GenBank/DDBJ databases">
        <title>The first complete genome of Treponema rectale (CHPAT), a commensal spirochete of the bovine rectum.</title>
        <authorList>
            <person name="Staton G.J."/>
            <person name="Clegg S.R."/>
            <person name="Carter S.D."/>
            <person name="Radford A.D."/>
            <person name="Darby A."/>
            <person name="Hall N."/>
            <person name="Birtles R.J."/>
            <person name="Evans N.J."/>
        </authorList>
    </citation>
    <scope>NUCLEOTIDE SEQUENCE [LARGE SCALE GENOMIC DNA]</scope>
    <source>
        <strain evidence="3 4">CHPA</strain>
    </source>
</reference>
<evidence type="ECO:0000256" key="2">
    <source>
        <dbReference type="SAM" id="SignalP"/>
    </source>
</evidence>
<keyword evidence="1" id="KW-1133">Transmembrane helix</keyword>
<protein>
    <submittedName>
        <fullName evidence="3">Uncharacterized protein</fullName>
    </submittedName>
</protein>
<gene>
    <name evidence="3" type="ORF">DYE49_03740</name>
</gene>
<feature type="signal peptide" evidence="2">
    <location>
        <begin position="1"/>
        <end position="28"/>
    </location>
</feature>
<keyword evidence="1" id="KW-0812">Transmembrane</keyword>
<feature type="transmembrane region" description="Helical" evidence="1">
    <location>
        <begin position="543"/>
        <end position="566"/>
    </location>
</feature>
<organism evidence="3 4">
    <name type="scientific">Treponema rectale</name>
    <dbReference type="NCBI Taxonomy" id="744512"/>
    <lineage>
        <taxon>Bacteria</taxon>
        <taxon>Pseudomonadati</taxon>
        <taxon>Spirochaetota</taxon>
        <taxon>Spirochaetia</taxon>
        <taxon>Spirochaetales</taxon>
        <taxon>Treponemataceae</taxon>
        <taxon>Treponema</taxon>
    </lineage>
</organism>
<name>A0A7M1XJ05_9SPIR</name>
<sequence>MEKTKNLSRSKLLFVTSLLSLLVGGSHVASPTSFPVINTRKNATDAGDTQDEVLELNMATGDEGVNVQIFNYLSSDNTWAFHANNADYIVNIECRNTDKFAGSYTFNTYDNFIYIENQKTSEIDRLIGTCTVTDTDGVINLKGDFVGESGKAYKLDLTYGIPTPAGDTQDEPLELNMATGDEGVVVTVFDHLSTYNAWVFYAYSADYVVNLEFGNTDKIAGSYTFDTYDEYTYIHNLKTSENNLIKGTCTVTDTDGVINLKGDFVGQSGQAYKLNLTYVTPTAAGDEETIKINIASGEGVPMTVTDNLSSSNMWQFEAMNADYYVTLTFNNTDKIAGSYTLDAHDELTYIQEMKTFEKDFVTGTCTVTDTDGVINLKGDFVGESGQTYQLDLTYAIPTPAHEHVYSDEWSHDDSTHWHECNGSGDCDALKADEAEHVYGDEGNSRYTCSVCGHVNETLKVQYLNQDAADEVMALINEIGEVDESNASKEKIEAAREAYNKLTPAQKELVNNYQKLTEAEDTYAELVEPTNTNKDVEKGMPGGLIALIVILSLIFFAILACIVLFILDRKNILVLPVLHQLFDMIPFFKNKKEEEKQ</sequence>
<proteinExistence type="predicted"/>
<evidence type="ECO:0000313" key="3">
    <source>
        <dbReference type="EMBL" id="QOS39616.1"/>
    </source>
</evidence>
<dbReference type="EMBL" id="CP031517">
    <property type="protein sequence ID" value="QOS39616.1"/>
    <property type="molecule type" value="Genomic_DNA"/>
</dbReference>